<evidence type="ECO:0000259" key="4">
    <source>
        <dbReference type="PROSITE" id="PS50995"/>
    </source>
</evidence>
<dbReference type="PANTHER" id="PTHR33164:SF57">
    <property type="entry name" value="MARR-FAMILY TRANSCRIPTIONAL REGULATOR"/>
    <property type="match status" value="1"/>
</dbReference>
<comment type="caution">
    <text evidence="5">The sequence shown here is derived from an EMBL/GenBank/DDBJ whole genome shotgun (WGS) entry which is preliminary data.</text>
</comment>
<dbReference type="InterPro" id="IPR023187">
    <property type="entry name" value="Tscrpt_reg_MarR-type_CS"/>
</dbReference>
<dbReference type="RefSeq" id="WP_194422871.1">
    <property type="nucleotide sequence ID" value="NZ_BAAAPT010000001.1"/>
</dbReference>
<evidence type="ECO:0000313" key="6">
    <source>
        <dbReference type="Proteomes" id="UP001291912"/>
    </source>
</evidence>
<dbReference type="EMBL" id="JAWJYN010000003">
    <property type="protein sequence ID" value="MDZ8162765.1"/>
    <property type="molecule type" value="Genomic_DNA"/>
</dbReference>
<keyword evidence="1" id="KW-0805">Transcription regulation</keyword>
<dbReference type="Proteomes" id="UP001291912">
    <property type="component" value="Unassembled WGS sequence"/>
</dbReference>
<dbReference type="InterPro" id="IPR000835">
    <property type="entry name" value="HTH_MarR-typ"/>
</dbReference>
<name>A0ABU5N9M8_9MICO</name>
<dbReference type="SMART" id="SM00347">
    <property type="entry name" value="HTH_MARR"/>
    <property type="match status" value="1"/>
</dbReference>
<dbReference type="PRINTS" id="PR00598">
    <property type="entry name" value="HTHMARR"/>
</dbReference>
<dbReference type="Gene3D" id="1.10.10.10">
    <property type="entry name" value="Winged helix-like DNA-binding domain superfamily/Winged helix DNA-binding domain"/>
    <property type="match status" value="1"/>
</dbReference>
<organism evidence="5 6">
    <name type="scientific">Microbacterium aquimaris</name>
    <dbReference type="NCBI Taxonomy" id="459816"/>
    <lineage>
        <taxon>Bacteria</taxon>
        <taxon>Bacillati</taxon>
        <taxon>Actinomycetota</taxon>
        <taxon>Actinomycetes</taxon>
        <taxon>Micrococcales</taxon>
        <taxon>Microbacteriaceae</taxon>
        <taxon>Microbacterium</taxon>
    </lineage>
</organism>
<sequence>MSKPGCDGAEPHAEDPHVAATRALEAEFGELIARFRHLVAEQADRVSPGMLPGAYKSFAAIARMAPVSSAALAETLLADKAQVSRTVRDLESLGLIERSTDREDRRVSLLSPTEEGLRRLEAARDPQRNSLMRHLSTWDLQDIHTLTRLLRALRSDADTP</sequence>
<dbReference type="Pfam" id="PF12802">
    <property type="entry name" value="MarR_2"/>
    <property type="match status" value="1"/>
</dbReference>
<evidence type="ECO:0000256" key="3">
    <source>
        <dbReference type="ARBA" id="ARBA00023163"/>
    </source>
</evidence>
<dbReference type="PANTHER" id="PTHR33164">
    <property type="entry name" value="TRANSCRIPTIONAL REGULATOR, MARR FAMILY"/>
    <property type="match status" value="1"/>
</dbReference>
<evidence type="ECO:0000256" key="1">
    <source>
        <dbReference type="ARBA" id="ARBA00023015"/>
    </source>
</evidence>
<dbReference type="InterPro" id="IPR039422">
    <property type="entry name" value="MarR/SlyA-like"/>
</dbReference>
<dbReference type="InterPro" id="IPR036390">
    <property type="entry name" value="WH_DNA-bd_sf"/>
</dbReference>
<keyword evidence="3" id="KW-0804">Transcription</keyword>
<feature type="domain" description="HTH marR-type" evidence="4">
    <location>
        <begin position="25"/>
        <end position="155"/>
    </location>
</feature>
<protein>
    <submittedName>
        <fullName evidence="5">MarR family winged helix-turn-helix transcriptional regulator</fullName>
    </submittedName>
</protein>
<accession>A0ABU5N9M8</accession>
<gene>
    <name evidence="5" type="ORF">R2Q92_13075</name>
</gene>
<reference evidence="5 6" key="1">
    <citation type="submission" date="2023-10" db="EMBL/GenBank/DDBJ databases">
        <title>Microbacterium xanthum sp. nov., isolated from seaweed.</title>
        <authorList>
            <person name="Lee S.D."/>
        </authorList>
    </citation>
    <scope>NUCLEOTIDE SEQUENCE [LARGE SCALE GENOMIC DNA]</scope>
    <source>
        <strain evidence="5 6">KCTC 19124</strain>
    </source>
</reference>
<evidence type="ECO:0000313" key="5">
    <source>
        <dbReference type="EMBL" id="MDZ8162765.1"/>
    </source>
</evidence>
<keyword evidence="6" id="KW-1185">Reference proteome</keyword>
<dbReference type="PROSITE" id="PS50995">
    <property type="entry name" value="HTH_MARR_2"/>
    <property type="match status" value="1"/>
</dbReference>
<proteinExistence type="predicted"/>
<dbReference type="SUPFAM" id="SSF46785">
    <property type="entry name" value="Winged helix' DNA-binding domain"/>
    <property type="match status" value="1"/>
</dbReference>
<dbReference type="PROSITE" id="PS01117">
    <property type="entry name" value="HTH_MARR_1"/>
    <property type="match status" value="1"/>
</dbReference>
<evidence type="ECO:0000256" key="2">
    <source>
        <dbReference type="ARBA" id="ARBA00023125"/>
    </source>
</evidence>
<dbReference type="InterPro" id="IPR036388">
    <property type="entry name" value="WH-like_DNA-bd_sf"/>
</dbReference>
<keyword evidence="2" id="KW-0238">DNA-binding</keyword>